<name>A0A7H9AV15_ZYGMR</name>
<keyword evidence="2" id="KW-0576">Peroxisome</keyword>
<comment type="subcellular location">
    <subcellularLocation>
        <location evidence="3">Peroxisome membrane</location>
    </subcellularLocation>
</comment>
<dbReference type="GeneID" id="59233724"/>
<dbReference type="Proteomes" id="UP000509704">
    <property type="component" value="Chromosome 1"/>
</dbReference>
<dbReference type="GO" id="GO:0005778">
    <property type="term" value="C:peroxisomal membrane"/>
    <property type="evidence" value="ECO:0007669"/>
    <property type="project" value="UniProtKB-SubCell"/>
</dbReference>
<feature type="region of interest" description="Disordered" evidence="4">
    <location>
        <begin position="20"/>
        <end position="43"/>
    </location>
</feature>
<keyword evidence="1 5" id="KW-0472">Membrane</keyword>
<feature type="transmembrane region" description="Helical" evidence="5">
    <location>
        <begin position="156"/>
        <end position="178"/>
    </location>
</feature>
<keyword evidence="5" id="KW-0812">Transmembrane</keyword>
<evidence type="ECO:0000256" key="1">
    <source>
        <dbReference type="ARBA" id="ARBA00023136"/>
    </source>
</evidence>
<dbReference type="RefSeq" id="XP_037141816.1">
    <property type="nucleotide sequence ID" value="XM_037285921.1"/>
</dbReference>
<gene>
    <name evidence="6" type="ORF">HG535_0A00280</name>
</gene>
<keyword evidence="7" id="KW-1185">Reference proteome</keyword>
<dbReference type="OrthoDB" id="4063222at2759"/>
<evidence type="ECO:0000313" key="7">
    <source>
        <dbReference type="Proteomes" id="UP000509704"/>
    </source>
</evidence>
<keyword evidence="5" id="KW-1133">Transmembrane helix</keyword>
<evidence type="ECO:0000256" key="4">
    <source>
        <dbReference type="SAM" id="MobiDB-lite"/>
    </source>
</evidence>
<dbReference type="GO" id="GO:0016559">
    <property type="term" value="P:peroxisome fission"/>
    <property type="evidence" value="ECO:0007669"/>
    <property type="project" value="InterPro"/>
</dbReference>
<evidence type="ECO:0000256" key="2">
    <source>
        <dbReference type="ARBA" id="ARBA00023140"/>
    </source>
</evidence>
<protein>
    <submittedName>
        <fullName evidence="6">Uncharacterized protein</fullName>
    </submittedName>
</protein>
<evidence type="ECO:0000256" key="5">
    <source>
        <dbReference type="SAM" id="Phobius"/>
    </source>
</evidence>
<evidence type="ECO:0000256" key="3">
    <source>
        <dbReference type="ARBA" id="ARBA00046271"/>
    </source>
</evidence>
<dbReference type="Pfam" id="PF05648">
    <property type="entry name" value="PEX11"/>
    <property type="match status" value="1"/>
</dbReference>
<reference evidence="6 7" key="1">
    <citation type="submission" date="2020-07" db="EMBL/GenBank/DDBJ databases">
        <title>The yeast mating-type switching endonuclease HO is a domesticated member of an unorthodox homing genetic element family.</title>
        <authorList>
            <person name="Coughlan A.Y."/>
            <person name="Lombardi L."/>
            <person name="Braun-Galleani S."/>
            <person name="Martos A.R."/>
            <person name="Galeote V."/>
            <person name="Bigey F."/>
            <person name="Dequin S."/>
            <person name="Byrne K.P."/>
            <person name="Wolfe K.H."/>
        </authorList>
    </citation>
    <scope>NUCLEOTIDE SEQUENCE [LARGE SCALE GENOMIC DNA]</scope>
    <source>
        <strain evidence="6 7">NRRL Y-6702</strain>
    </source>
</reference>
<dbReference type="EMBL" id="CP058604">
    <property type="protein sequence ID" value="QLG70088.1"/>
    <property type="molecule type" value="Genomic_DNA"/>
</dbReference>
<accession>A0A7H9AV15</accession>
<sequence length="203" mass="23310">MERANLETAVNQTTNMQNSVIVSNTDPDCRNDSADENKGSSEPATFEDTVINILESACNVFDNIYFAKSLGIISDKNFLYRHLNNGEWGSKLWLITLILSARKLLRQLFKTMKARSALKSEIKITQLNSKSLINDVLTEKLRESLDKCSALIRDKLFDLFQTFIYFIIASISLFKIAVPRKWKRVLEPLSNFVTLMRFFTVVR</sequence>
<dbReference type="KEGG" id="zmk:HG535_0A00280"/>
<evidence type="ECO:0000313" key="6">
    <source>
        <dbReference type="EMBL" id="QLG70088.1"/>
    </source>
</evidence>
<proteinExistence type="predicted"/>
<dbReference type="InterPro" id="IPR008733">
    <property type="entry name" value="PEX11"/>
</dbReference>
<organism evidence="6 7">
    <name type="scientific">Zygotorulaspora mrakii</name>
    <name type="common">Zygosaccharomyces mrakii</name>
    <dbReference type="NCBI Taxonomy" id="42260"/>
    <lineage>
        <taxon>Eukaryota</taxon>
        <taxon>Fungi</taxon>
        <taxon>Dikarya</taxon>
        <taxon>Ascomycota</taxon>
        <taxon>Saccharomycotina</taxon>
        <taxon>Saccharomycetes</taxon>
        <taxon>Saccharomycetales</taxon>
        <taxon>Saccharomycetaceae</taxon>
        <taxon>Zygotorulaspora</taxon>
    </lineage>
</organism>
<feature type="compositionally biased region" description="Basic and acidic residues" evidence="4">
    <location>
        <begin position="27"/>
        <end position="39"/>
    </location>
</feature>
<dbReference type="AlphaFoldDB" id="A0A7H9AV15"/>